<comment type="function">
    <text evidence="4">Transfers an acetyl group from acetyl-CoA to L-serine, forming acetyl-L-serine.</text>
</comment>
<feature type="binding site" evidence="4">
    <location>
        <position position="211"/>
    </location>
    <ligand>
        <name>substrate</name>
    </ligand>
</feature>
<comment type="subcellular location">
    <subcellularLocation>
        <location evidence="4">Cytoplasm</location>
    </subcellularLocation>
</comment>
<dbReference type="GO" id="GO:0006535">
    <property type="term" value="P:cysteine biosynthetic process from serine"/>
    <property type="evidence" value="ECO:0007669"/>
    <property type="project" value="UniProtKB-UniRule"/>
</dbReference>
<dbReference type="GO" id="GO:0009001">
    <property type="term" value="F:serine O-acetyltransferase activity"/>
    <property type="evidence" value="ECO:0007669"/>
    <property type="project" value="UniProtKB-UniRule"/>
</dbReference>
<dbReference type="HAMAP" id="MF_00295">
    <property type="entry name" value="MetA_acyltransf"/>
    <property type="match status" value="1"/>
</dbReference>
<dbReference type="GO" id="GO:0008899">
    <property type="term" value="F:homoserine O-succinyltransferase activity"/>
    <property type="evidence" value="ECO:0007669"/>
    <property type="project" value="TreeGrafter"/>
</dbReference>
<dbReference type="Pfam" id="PF04204">
    <property type="entry name" value="HTS"/>
    <property type="match status" value="1"/>
</dbReference>
<dbReference type="RefSeq" id="WP_154547718.1">
    <property type="nucleotide sequence ID" value="NZ_VUMX01000006.1"/>
</dbReference>
<proteinExistence type="inferred from homology"/>
<organism evidence="6 7">
    <name type="scientific">Lactobacillus porci</name>
    <dbReference type="NCBI Taxonomy" id="2012477"/>
    <lineage>
        <taxon>Bacteria</taxon>
        <taxon>Bacillati</taxon>
        <taxon>Bacillota</taxon>
        <taxon>Bacilli</taxon>
        <taxon>Lactobacillales</taxon>
        <taxon>Lactobacillaceae</taxon>
        <taxon>Lactobacillus</taxon>
    </lineage>
</organism>
<feature type="active site" description="Acyl-thioester intermediate" evidence="4 5">
    <location>
        <position position="105"/>
    </location>
</feature>
<dbReference type="CDD" id="cd03131">
    <property type="entry name" value="GATase1_HTS"/>
    <property type="match status" value="1"/>
</dbReference>
<name>A0A6A8MBZ5_9LACO</name>
<feature type="site" description="Important for substrate specificity" evidence="4">
    <location>
        <position position="154"/>
    </location>
</feature>
<feature type="active site" description="Proton acceptor" evidence="4">
    <location>
        <position position="197"/>
    </location>
</feature>
<reference evidence="6 7" key="1">
    <citation type="submission" date="2019-08" db="EMBL/GenBank/DDBJ databases">
        <title>In-depth cultivation of the pig gut microbiome towards novel bacterial diversity and tailored functional studies.</title>
        <authorList>
            <person name="Wylensek D."/>
            <person name="Hitch T.C.A."/>
            <person name="Clavel T."/>
        </authorList>
    </citation>
    <scope>NUCLEOTIDE SEQUENCE [LARGE SCALE GENOMIC DNA]</scope>
    <source>
        <strain evidence="6 7">Bifido-178-WT-2B</strain>
    </source>
</reference>
<evidence type="ECO:0000256" key="5">
    <source>
        <dbReference type="PIRSR" id="PIRSR000450-1"/>
    </source>
</evidence>
<protein>
    <recommendedName>
        <fullName evidence="4">Serine O-acetyltransferase</fullName>
        <shortName evidence="4">SAT</shortName>
        <ecNumber evidence="4">2.3.1.30</ecNumber>
    </recommendedName>
</protein>
<evidence type="ECO:0000256" key="2">
    <source>
        <dbReference type="ARBA" id="ARBA00022679"/>
    </source>
</evidence>
<evidence type="ECO:0000313" key="7">
    <source>
        <dbReference type="Proteomes" id="UP000438120"/>
    </source>
</evidence>
<dbReference type="EC" id="2.3.1.30" evidence="4"/>
<keyword evidence="3 4" id="KW-0012">Acyltransferase</keyword>
<feature type="active site" evidence="4">
    <location>
        <position position="199"/>
    </location>
</feature>
<accession>A0A6A8MBZ5</accession>
<keyword evidence="4" id="KW-0963">Cytoplasm</keyword>
<evidence type="ECO:0000256" key="3">
    <source>
        <dbReference type="ARBA" id="ARBA00023315"/>
    </source>
</evidence>
<dbReference type="SUPFAM" id="SSF52317">
    <property type="entry name" value="Class I glutamine amidotransferase-like"/>
    <property type="match status" value="1"/>
</dbReference>
<evidence type="ECO:0000256" key="1">
    <source>
        <dbReference type="ARBA" id="ARBA00022605"/>
    </source>
</evidence>
<dbReference type="Gene3D" id="3.40.50.880">
    <property type="match status" value="1"/>
</dbReference>
<comment type="caution">
    <text evidence="4">Lacks conserved residue(s) required for the propagation of feature annotation.</text>
</comment>
<comment type="catalytic activity">
    <reaction evidence="4">
        <text>L-serine + acetyl-CoA = O-acetyl-L-serine + CoA</text>
        <dbReference type="Rhea" id="RHEA:24560"/>
        <dbReference type="ChEBI" id="CHEBI:33384"/>
        <dbReference type="ChEBI" id="CHEBI:57287"/>
        <dbReference type="ChEBI" id="CHEBI:57288"/>
        <dbReference type="ChEBI" id="CHEBI:58340"/>
        <dbReference type="EC" id="2.3.1.30"/>
    </reaction>
</comment>
<feature type="site" description="Important for acyl-CoA specificity" evidence="4">
    <location>
        <position position="74"/>
    </location>
</feature>
<dbReference type="PANTHER" id="PTHR20919:SF0">
    <property type="entry name" value="HOMOSERINE O-SUCCINYLTRANSFERASE"/>
    <property type="match status" value="1"/>
</dbReference>
<dbReference type="PANTHER" id="PTHR20919">
    <property type="entry name" value="HOMOSERINE O-SUCCINYLTRANSFERASE"/>
    <property type="match status" value="1"/>
</dbReference>
<dbReference type="PIRSF" id="PIRSF000450">
    <property type="entry name" value="H_ser_succinyltr"/>
    <property type="match status" value="1"/>
</dbReference>
<sequence length="285" mass="32408">MQVKIGILNIMHDKVDTQKRFRHVLADADLTFFYPKPHYQKRQLPAAFAKIAEPLDLVKVGTMDAFIITGAPIEKIPFDQVDYWDELRQLFAFLDEKQIPQLYVCWGAMAALNHFYGIGKDALAGKLFGIYRQQILQPTPLLAGLASGFKAPHARYAEMSHQDLAKQPELTVNAISETGHLCLVTAKTRPQVFLFSHLEYGPSAFIKEYDRELAARGGDDRGLSKPQQYFADEEHMADPQFTWEETQKHFFANWLASIQPASSCKTCSWIAKIQEFKQVGNLQNN</sequence>
<dbReference type="InterPro" id="IPR029062">
    <property type="entry name" value="Class_I_gatase-like"/>
</dbReference>
<dbReference type="InterPro" id="IPR033752">
    <property type="entry name" value="MetA_family"/>
</dbReference>
<dbReference type="EMBL" id="VUMX01000006">
    <property type="protein sequence ID" value="MST86696.1"/>
    <property type="molecule type" value="Genomic_DNA"/>
</dbReference>
<dbReference type="Proteomes" id="UP000438120">
    <property type="component" value="Unassembled WGS sequence"/>
</dbReference>
<dbReference type="GO" id="GO:0005737">
    <property type="term" value="C:cytoplasm"/>
    <property type="evidence" value="ECO:0007669"/>
    <property type="project" value="UniProtKB-SubCell"/>
</dbReference>
<dbReference type="AlphaFoldDB" id="A0A6A8MBZ5"/>
<evidence type="ECO:0000256" key="4">
    <source>
        <dbReference type="HAMAP-Rule" id="MF_00295"/>
    </source>
</evidence>
<comment type="caution">
    <text evidence="6">The sequence shown here is derived from an EMBL/GenBank/DDBJ whole genome shotgun (WGS) entry which is preliminary data.</text>
</comment>
<dbReference type="OrthoDB" id="9772423at2"/>
<keyword evidence="1 4" id="KW-0028">Amino-acid biosynthesis</keyword>
<dbReference type="UniPathway" id="UPA00136">
    <property type="reaction ID" value="UER00199"/>
</dbReference>
<keyword evidence="2 4" id="KW-0808">Transferase</keyword>
<comment type="pathway">
    <text evidence="4">Amino-acid biosynthesis; L-cysteine biosynthesis; L-cysteine from L-serine: step 1/2.</text>
</comment>
<evidence type="ECO:0000313" key="6">
    <source>
        <dbReference type="EMBL" id="MST86696.1"/>
    </source>
</evidence>
<gene>
    <name evidence="6" type="ORF">FYJ62_03345</name>
</gene>
<comment type="similarity">
    <text evidence="4">Belongs to the MetA family.</text>
</comment>
<keyword evidence="7" id="KW-1185">Reference proteome</keyword>
<keyword evidence="4" id="KW-0198">Cysteine biosynthesis</keyword>
<feature type="binding site" evidence="4">
    <location>
        <position position="126"/>
    </location>
    <ligand>
        <name>substrate</name>
    </ligand>
</feature>